<proteinExistence type="predicted"/>
<evidence type="ECO:0000313" key="1">
    <source>
        <dbReference type="EMBL" id="BDC97814.1"/>
    </source>
</evidence>
<dbReference type="Proteomes" id="UP001354989">
    <property type="component" value="Chromosome"/>
</dbReference>
<name>A0ABM7VAU3_9BACT</name>
<sequence>MPFFEVALFHPQEKKTLTVKVATAIPIDLISENNGKIIRESFQQVHHIDLSKEGLLDQKYLKQTRLS</sequence>
<gene>
    <name evidence="1" type="ORF">PEPS_00950</name>
</gene>
<dbReference type="RefSeq" id="WP_332919322.1">
    <property type="nucleotide sequence ID" value="NZ_AP025292.1"/>
</dbReference>
<keyword evidence="2" id="KW-1185">Reference proteome</keyword>
<accession>A0ABM7VAU3</accession>
<protein>
    <submittedName>
        <fullName evidence="1">Uncharacterized protein</fullName>
    </submittedName>
</protein>
<evidence type="ECO:0000313" key="2">
    <source>
        <dbReference type="Proteomes" id="UP001354989"/>
    </source>
</evidence>
<organism evidence="1 2">
    <name type="scientific">Persicobacter psychrovividus</name>
    <dbReference type="NCBI Taxonomy" id="387638"/>
    <lineage>
        <taxon>Bacteria</taxon>
        <taxon>Pseudomonadati</taxon>
        <taxon>Bacteroidota</taxon>
        <taxon>Cytophagia</taxon>
        <taxon>Cytophagales</taxon>
        <taxon>Persicobacteraceae</taxon>
        <taxon>Persicobacter</taxon>
    </lineage>
</organism>
<reference evidence="1 2" key="1">
    <citation type="submission" date="2021-12" db="EMBL/GenBank/DDBJ databases">
        <title>Genome sequencing of bacteria with rrn-lacking chromosome and rrn-plasmid.</title>
        <authorList>
            <person name="Anda M."/>
            <person name="Iwasaki W."/>
        </authorList>
    </citation>
    <scope>NUCLEOTIDE SEQUENCE [LARGE SCALE GENOMIC DNA]</scope>
    <source>
        <strain evidence="1 2">NBRC 101262</strain>
    </source>
</reference>
<dbReference type="EMBL" id="AP025292">
    <property type="protein sequence ID" value="BDC97814.1"/>
    <property type="molecule type" value="Genomic_DNA"/>
</dbReference>